<organism evidence="13 14">
    <name type="scientific">Urochloa decumbens</name>
    <dbReference type="NCBI Taxonomy" id="240449"/>
    <lineage>
        <taxon>Eukaryota</taxon>
        <taxon>Viridiplantae</taxon>
        <taxon>Streptophyta</taxon>
        <taxon>Embryophyta</taxon>
        <taxon>Tracheophyta</taxon>
        <taxon>Spermatophyta</taxon>
        <taxon>Magnoliopsida</taxon>
        <taxon>Liliopsida</taxon>
        <taxon>Poales</taxon>
        <taxon>Poaceae</taxon>
        <taxon>PACMAD clade</taxon>
        <taxon>Panicoideae</taxon>
        <taxon>Panicodae</taxon>
        <taxon>Paniceae</taxon>
        <taxon>Melinidinae</taxon>
        <taxon>Urochloa</taxon>
    </lineage>
</organism>
<keyword evidence="5 9" id="KW-0547">Nucleotide-binding</keyword>
<dbReference type="PROSITE" id="PS00107">
    <property type="entry name" value="PROTEIN_KINASE_ATP"/>
    <property type="match status" value="1"/>
</dbReference>
<evidence type="ECO:0000256" key="4">
    <source>
        <dbReference type="ARBA" id="ARBA00022679"/>
    </source>
</evidence>
<dbReference type="InterPro" id="IPR017441">
    <property type="entry name" value="Protein_kinase_ATP_BS"/>
</dbReference>
<evidence type="ECO:0000256" key="6">
    <source>
        <dbReference type="ARBA" id="ARBA00022777"/>
    </source>
</evidence>
<feature type="region of interest" description="Disordered" evidence="11">
    <location>
        <begin position="1"/>
        <end position="24"/>
    </location>
</feature>
<dbReference type="Proteomes" id="UP001497457">
    <property type="component" value="Chromosome 7b"/>
</dbReference>
<dbReference type="PROSITE" id="PS50011">
    <property type="entry name" value="PROTEIN_KINASE_DOM"/>
    <property type="match status" value="1"/>
</dbReference>
<dbReference type="EMBL" id="OZ075117">
    <property type="protein sequence ID" value="CAL5079887.1"/>
    <property type="molecule type" value="Genomic_DNA"/>
</dbReference>
<dbReference type="InterPro" id="IPR011009">
    <property type="entry name" value="Kinase-like_dom_sf"/>
</dbReference>
<evidence type="ECO:0000259" key="12">
    <source>
        <dbReference type="PROSITE" id="PS50011"/>
    </source>
</evidence>
<keyword evidence="14" id="KW-1185">Reference proteome</keyword>
<keyword evidence="3" id="KW-0597">Phosphoprotein</keyword>
<dbReference type="InterPro" id="IPR050108">
    <property type="entry name" value="CDK"/>
</dbReference>
<dbReference type="Gene3D" id="1.10.510.10">
    <property type="entry name" value="Transferase(Phosphotransferase) domain 1"/>
    <property type="match status" value="1"/>
</dbReference>
<dbReference type="GO" id="GO:0005524">
    <property type="term" value="F:ATP binding"/>
    <property type="evidence" value="ECO:0007669"/>
    <property type="project" value="UniProtKB-UniRule"/>
</dbReference>
<evidence type="ECO:0000256" key="10">
    <source>
        <dbReference type="RuleBase" id="RU000304"/>
    </source>
</evidence>
<comment type="catalytic activity">
    <reaction evidence="8">
        <text>[DNA-directed RNA polymerase] + ATP = phospho-[DNA-directed RNA polymerase] + ADP + H(+)</text>
        <dbReference type="Rhea" id="RHEA:10216"/>
        <dbReference type="Rhea" id="RHEA-COMP:11321"/>
        <dbReference type="Rhea" id="RHEA-COMP:11322"/>
        <dbReference type="ChEBI" id="CHEBI:15378"/>
        <dbReference type="ChEBI" id="CHEBI:30616"/>
        <dbReference type="ChEBI" id="CHEBI:43176"/>
        <dbReference type="ChEBI" id="CHEBI:68546"/>
        <dbReference type="ChEBI" id="CHEBI:456216"/>
        <dbReference type="EC" id="2.7.11.23"/>
    </reaction>
</comment>
<evidence type="ECO:0000256" key="5">
    <source>
        <dbReference type="ARBA" id="ARBA00022741"/>
    </source>
</evidence>
<evidence type="ECO:0000313" key="13">
    <source>
        <dbReference type="EMBL" id="CAL5079887.1"/>
    </source>
</evidence>
<feature type="binding site" evidence="9">
    <location>
        <position position="66"/>
    </location>
    <ligand>
        <name>ATP</name>
        <dbReference type="ChEBI" id="CHEBI:30616"/>
    </ligand>
</feature>
<evidence type="ECO:0000256" key="9">
    <source>
        <dbReference type="PROSITE-ProRule" id="PRU10141"/>
    </source>
</evidence>
<evidence type="ECO:0000256" key="8">
    <source>
        <dbReference type="ARBA" id="ARBA00049280"/>
    </source>
</evidence>
<dbReference type="AlphaFoldDB" id="A0ABC9FRD3"/>
<dbReference type="EC" id="2.7.11.23" evidence="2"/>
<evidence type="ECO:0000256" key="7">
    <source>
        <dbReference type="ARBA" id="ARBA00022840"/>
    </source>
</evidence>
<evidence type="ECO:0000256" key="11">
    <source>
        <dbReference type="SAM" id="MobiDB-lite"/>
    </source>
</evidence>
<dbReference type="PANTHER" id="PTHR24056">
    <property type="entry name" value="CELL DIVISION PROTEIN KINASE"/>
    <property type="match status" value="1"/>
</dbReference>
<feature type="domain" description="Protein kinase" evidence="12">
    <location>
        <begin position="37"/>
        <end position="314"/>
    </location>
</feature>
<dbReference type="InterPro" id="IPR000719">
    <property type="entry name" value="Prot_kinase_dom"/>
</dbReference>
<dbReference type="PANTHER" id="PTHR24056:SF432">
    <property type="entry name" value="OS10G0154500 PROTEIN"/>
    <property type="match status" value="1"/>
</dbReference>
<dbReference type="InterPro" id="IPR008271">
    <property type="entry name" value="Ser/Thr_kinase_AS"/>
</dbReference>
<name>A0ABC9FRD3_9POAL</name>
<keyword evidence="6" id="KW-0418">Kinase</keyword>
<dbReference type="PROSITE" id="PS00108">
    <property type="entry name" value="PROTEIN_KINASE_ST"/>
    <property type="match status" value="1"/>
</dbReference>
<keyword evidence="4" id="KW-0808">Transferase</keyword>
<protein>
    <recommendedName>
        <fullName evidence="2">[RNA-polymerase]-subunit kinase</fullName>
        <ecNumber evidence="2">2.7.11.23</ecNumber>
    </recommendedName>
</protein>
<accession>A0ABC9FRD3</accession>
<evidence type="ECO:0000313" key="14">
    <source>
        <dbReference type="Proteomes" id="UP001497457"/>
    </source>
</evidence>
<comment type="similarity">
    <text evidence="1">Belongs to the protein kinase superfamily. CMGC Ser/Thr protein kinase family. CDC2/CDKX subfamily.</text>
</comment>
<dbReference type="GO" id="GO:0008353">
    <property type="term" value="F:RNA polymerase II CTD heptapeptide repeat kinase activity"/>
    <property type="evidence" value="ECO:0007669"/>
    <property type="project" value="UniProtKB-EC"/>
</dbReference>
<gene>
    <name evidence="13" type="ORF">URODEC1_LOCUS107844</name>
</gene>
<keyword evidence="7 9" id="KW-0067">ATP-binding</keyword>
<keyword evidence="10" id="KW-0723">Serine/threonine-protein kinase</keyword>
<evidence type="ECO:0000256" key="3">
    <source>
        <dbReference type="ARBA" id="ARBA00022553"/>
    </source>
</evidence>
<evidence type="ECO:0000256" key="2">
    <source>
        <dbReference type="ARBA" id="ARBA00012409"/>
    </source>
</evidence>
<reference evidence="13" key="1">
    <citation type="submission" date="2024-10" db="EMBL/GenBank/DDBJ databases">
        <authorList>
            <person name="Ryan C."/>
        </authorList>
    </citation>
    <scope>NUCLEOTIDE SEQUENCE [LARGE SCALE GENOMIC DNA]</scope>
</reference>
<dbReference type="SUPFAM" id="SSF56112">
    <property type="entry name" value="Protein kinase-like (PK-like)"/>
    <property type="match status" value="1"/>
</dbReference>
<proteinExistence type="inferred from homology"/>
<dbReference type="FunFam" id="1.10.510.10:FF:000559">
    <property type="entry name" value="Protein kinase domain containing protein"/>
    <property type="match status" value="1"/>
</dbReference>
<dbReference type="Gene3D" id="3.30.200.20">
    <property type="entry name" value="Phosphorylase Kinase, domain 1"/>
    <property type="match status" value="1"/>
</dbReference>
<sequence length="346" mass="36223">MVMAAAATRKRPAPGAGTTAGGSGKRARITLGSIHDYETLEVLGEGSFGVVVKARHRGTGEAVAVKRARGRGASAGLRAVLREAGCLAACRGHPSVVGLRDVVQDPATGDAFLVMEFVGASLRRLLRGTPAPARFTEAGARAAMRQLLRGAERMHGAGIIHRDIKPDNILVSPGGAAVKICDLGLATPARSAAAAGYPYPERRVGTLLYRSPEQLAGRRDYGAGVDVWALGCVMAELLTGEHMFDAATEEDMLARVTDLGRALGEKGLKAFDEWPAFRGLPELSTGAREVLAGLLAVDFRDRLTAASALRHPWFAEGEEEKSIGATCGSAVRAARSCSASVVTVVF</sequence>
<dbReference type="SMART" id="SM00220">
    <property type="entry name" value="S_TKc"/>
    <property type="match status" value="1"/>
</dbReference>
<evidence type="ECO:0000256" key="1">
    <source>
        <dbReference type="ARBA" id="ARBA00006485"/>
    </source>
</evidence>
<dbReference type="Pfam" id="PF00069">
    <property type="entry name" value="Pkinase"/>
    <property type="match status" value="1"/>
</dbReference>